<protein>
    <submittedName>
        <fullName evidence="2">Uncharacterized protein</fullName>
    </submittedName>
</protein>
<dbReference type="GeneID" id="56993915"/>
<organism evidence="2 3">
    <name type="scientific">Levilactobacillus brevis</name>
    <name type="common">Lactobacillus brevis</name>
    <dbReference type="NCBI Taxonomy" id="1580"/>
    <lineage>
        <taxon>Bacteria</taxon>
        <taxon>Bacillati</taxon>
        <taxon>Bacillota</taxon>
        <taxon>Bacilli</taxon>
        <taxon>Lactobacillales</taxon>
        <taxon>Lactobacillaceae</taxon>
        <taxon>Levilactobacillus</taxon>
    </lineage>
</organism>
<name>A0AA41JTS0_LEVBR</name>
<keyword evidence="1" id="KW-0812">Transmembrane</keyword>
<evidence type="ECO:0000313" key="3">
    <source>
        <dbReference type="Proteomes" id="UP000676478"/>
    </source>
</evidence>
<reference evidence="2" key="2">
    <citation type="submission" date="2022-09" db="EMBL/GenBank/DDBJ databases">
        <title>Genome-inferred correspondence between phylogeny and metabolic traits in the wild Drosophila gut microbiome.</title>
        <authorList>
            <person name="Bueno E."/>
            <person name="Blow F."/>
            <person name="Douglas A.E."/>
        </authorList>
    </citation>
    <scope>NUCLEOTIDE SEQUENCE</scope>
    <source>
        <strain evidence="2">Dm-2019-70</strain>
    </source>
</reference>
<gene>
    <name evidence="2" type="ORF">JK167_07890</name>
</gene>
<dbReference type="RefSeq" id="WP_021741068.1">
    <property type="nucleotide sequence ID" value="NZ_CAKMAP010000001.1"/>
</dbReference>
<keyword evidence="1" id="KW-1133">Transmembrane helix</keyword>
<feature type="transmembrane region" description="Helical" evidence="1">
    <location>
        <begin position="42"/>
        <end position="67"/>
    </location>
</feature>
<evidence type="ECO:0000313" key="2">
    <source>
        <dbReference type="EMBL" id="MBS1010746.1"/>
    </source>
</evidence>
<accession>A0AA41JTS0</accession>
<dbReference type="AlphaFoldDB" id="A0AA41JTS0"/>
<proteinExistence type="predicted"/>
<sequence length="112" mass="12666">MNALAKKIIELSLPVILLSFPAVIMVDGVVRVLQHDNMNPDVVVALGGIMLFAISGLITLIYGISWYRHRSTYLRYRRWLCWFYGVVALVAMLMVYLAATLPEWLTRLIGIG</sequence>
<feature type="transmembrane region" description="Helical" evidence="1">
    <location>
        <begin position="12"/>
        <end position="30"/>
    </location>
</feature>
<comment type="caution">
    <text evidence="2">The sequence shown here is derived from an EMBL/GenBank/DDBJ whole genome shotgun (WGS) entry which is preliminary data.</text>
</comment>
<feature type="transmembrane region" description="Helical" evidence="1">
    <location>
        <begin position="79"/>
        <end position="99"/>
    </location>
</feature>
<evidence type="ECO:0000256" key="1">
    <source>
        <dbReference type="SAM" id="Phobius"/>
    </source>
</evidence>
<reference evidence="2" key="1">
    <citation type="submission" date="2020-12" db="EMBL/GenBank/DDBJ databases">
        <authorList>
            <person name="Mcmullen J.G."/>
        </authorList>
    </citation>
    <scope>NUCLEOTIDE SEQUENCE</scope>
    <source>
        <strain evidence="2">Dm-2019-70</strain>
    </source>
</reference>
<keyword evidence="1" id="KW-0472">Membrane</keyword>
<dbReference type="EMBL" id="JAERKF010000008">
    <property type="protein sequence ID" value="MBS1010746.1"/>
    <property type="molecule type" value="Genomic_DNA"/>
</dbReference>
<dbReference type="Proteomes" id="UP000676478">
    <property type="component" value="Unassembled WGS sequence"/>
</dbReference>